<name>A0A5E6MAV1_9BACT</name>
<keyword evidence="2" id="KW-0808">Transferase</keyword>
<dbReference type="RefSeq" id="WP_142525166.1">
    <property type="nucleotide sequence ID" value="NZ_CABFUZ020000119.1"/>
</dbReference>
<dbReference type="AlphaFoldDB" id="A0A5E6MAV1"/>
<dbReference type="EMBL" id="CABFUZ020000119">
    <property type="protein sequence ID" value="VVM06535.1"/>
    <property type="molecule type" value="Genomic_DNA"/>
</dbReference>
<dbReference type="Proteomes" id="UP000381693">
    <property type="component" value="Unassembled WGS sequence"/>
</dbReference>
<sequence>MSGGKGVSGVGARLVRRERTMRELSGEDRAAGDPAKEAKQRIAIPLSRSSAVGAVVVTWNSVPWIEGLMALLSQASAEGFQKVVFVDTGSTDGTVALVRAKAAGSVQIIETGNVGYAAGLNVGIRAFGSDRPPFFLLLNPDITAEPGFLDRMLEEVVKHSADPIGIADPRILEPTVDGKWVVTNRRRRNLWGWPCPSQEAPGISWTEAAHGACSLIRREVIERIGLFDEDYFLYWEEIDYCLRARRAGFRVAGIDCISIRHHPGEVRDGKNAKSETGHYYFWRNQWLYAGKAYGPWLGALFVLVRLPIFLREGFRLVCEGDFHLFQRAVQGLLMGCLGQKGPAHVQSRLLVRQE</sequence>
<keyword evidence="2" id="KW-0328">Glycosyltransferase</keyword>
<dbReference type="Gene3D" id="3.90.550.10">
    <property type="entry name" value="Spore Coat Polysaccharide Biosynthesis Protein SpsA, Chain A"/>
    <property type="match status" value="1"/>
</dbReference>
<comment type="caution">
    <text evidence="2">The sequence shown here is derived from an EMBL/GenBank/DDBJ whole genome shotgun (WGS) entry which is preliminary data.</text>
</comment>
<reference evidence="2" key="1">
    <citation type="submission" date="2019-09" db="EMBL/GenBank/DDBJ databases">
        <authorList>
            <person name="Cremers G."/>
        </authorList>
    </citation>
    <scope>NUCLEOTIDE SEQUENCE [LARGE SCALE GENOMIC DNA]</scope>
    <source>
        <strain evidence="2">3B</strain>
    </source>
</reference>
<dbReference type="Pfam" id="PF00535">
    <property type="entry name" value="Glycos_transf_2"/>
    <property type="match status" value="1"/>
</dbReference>
<dbReference type="OrthoDB" id="9813495at2"/>
<dbReference type="PANTHER" id="PTHR43179:SF7">
    <property type="entry name" value="RHAMNOSYLTRANSFERASE WBBL"/>
    <property type="match status" value="1"/>
</dbReference>
<feature type="domain" description="Glycosyltransferase 2-like" evidence="1">
    <location>
        <begin position="55"/>
        <end position="224"/>
    </location>
</feature>
<protein>
    <submittedName>
        <fullName evidence="2">N-acetylglucosaminyl-diphospho-decaprenol L-rhamnosyltransferase</fullName>
        <ecNumber evidence="2">2.4.1.289</ecNumber>
    </submittedName>
</protein>
<organism evidence="2 3">
    <name type="scientific">Methylacidimicrobium cyclopophantes</name>
    <dbReference type="NCBI Taxonomy" id="1041766"/>
    <lineage>
        <taxon>Bacteria</taxon>
        <taxon>Pseudomonadati</taxon>
        <taxon>Verrucomicrobiota</taxon>
        <taxon>Methylacidimicrobium</taxon>
    </lineage>
</organism>
<gene>
    <name evidence="2" type="primary">wbbL</name>
    <name evidence="2" type="ORF">MAMC_01133</name>
</gene>
<evidence type="ECO:0000313" key="2">
    <source>
        <dbReference type="EMBL" id="VVM06535.1"/>
    </source>
</evidence>
<proteinExistence type="predicted"/>
<accession>A0A5E6MAV1</accession>
<dbReference type="InterPro" id="IPR029044">
    <property type="entry name" value="Nucleotide-diphossugar_trans"/>
</dbReference>
<dbReference type="PANTHER" id="PTHR43179">
    <property type="entry name" value="RHAMNOSYLTRANSFERASE WBBL"/>
    <property type="match status" value="1"/>
</dbReference>
<keyword evidence="3" id="KW-1185">Reference proteome</keyword>
<dbReference type="SUPFAM" id="SSF53448">
    <property type="entry name" value="Nucleotide-diphospho-sugar transferases"/>
    <property type="match status" value="1"/>
</dbReference>
<dbReference type="CDD" id="cd04186">
    <property type="entry name" value="GT_2_like_c"/>
    <property type="match status" value="1"/>
</dbReference>
<dbReference type="GO" id="GO:0102096">
    <property type="term" value="F:decaprenyl-N-acetyl-alpha-D-glucosaminyl-pyrophosphate:dTDP-alpha-L-rhamnose rhamnosyltransferase activity"/>
    <property type="evidence" value="ECO:0007669"/>
    <property type="project" value="UniProtKB-EC"/>
</dbReference>
<evidence type="ECO:0000313" key="3">
    <source>
        <dbReference type="Proteomes" id="UP000381693"/>
    </source>
</evidence>
<dbReference type="InterPro" id="IPR001173">
    <property type="entry name" value="Glyco_trans_2-like"/>
</dbReference>
<evidence type="ECO:0000259" key="1">
    <source>
        <dbReference type="Pfam" id="PF00535"/>
    </source>
</evidence>
<dbReference type="EC" id="2.4.1.289" evidence="2"/>